<dbReference type="KEGG" id="npv:OHM77_11895"/>
<gene>
    <name evidence="1" type="ORF">OHM77_11895</name>
</gene>
<dbReference type="InterPro" id="IPR025255">
    <property type="entry name" value="DUF4202"/>
</dbReference>
<dbReference type="PANTHER" id="PTHR41729:SF1">
    <property type="entry name" value="GLUTAMYL-TRNA SYNTHETASE"/>
    <property type="match status" value="1"/>
</dbReference>
<organism evidence="1">
    <name type="scientific">Candidatus Nitricoxidivorans perseverans</name>
    <dbReference type="NCBI Taxonomy" id="2975601"/>
    <lineage>
        <taxon>Bacteria</taxon>
        <taxon>Pseudomonadati</taxon>
        <taxon>Pseudomonadota</taxon>
        <taxon>Betaproteobacteria</taxon>
        <taxon>Nitrosomonadales</taxon>
        <taxon>Sterolibacteriaceae</taxon>
        <taxon>Candidatus Nitricoxidivorans</taxon>
    </lineage>
</organism>
<dbReference type="EMBL" id="CP107246">
    <property type="protein sequence ID" value="WIM05374.1"/>
    <property type="molecule type" value="Genomic_DNA"/>
</dbReference>
<protein>
    <submittedName>
        <fullName evidence="1">DUF4202 domain-containing protein</fullName>
    </submittedName>
</protein>
<dbReference type="PANTHER" id="PTHR41729">
    <property type="entry name" value="GLUTAMYL-TRNA SYNTHETASE"/>
    <property type="match status" value="1"/>
</dbReference>
<dbReference type="AlphaFoldDB" id="A0AA49FKD5"/>
<accession>A0AA49FKD5</accession>
<name>A0AA49FKD5_9PROT</name>
<evidence type="ECO:0000313" key="1">
    <source>
        <dbReference type="EMBL" id="WIM05374.1"/>
    </source>
</evidence>
<dbReference type="Pfam" id="PF13875">
    <property type="entry name" value="DUF4202"/>
    <property type="match status" value="1"/>
</dbReference>
<sequence>MSHDPARFERAVALFDAANAEDPNQETVDGKAWPKELLYAQRMSEMLDRFEPEASEAVKLAVRAQHIQRWKTPRSSYPMDRQGYLQWRTGLYRFHAETAGRLMMEAGYEADGDTIARVQAAVGKKGLKVNPETQLLEDVTDLVFIEHYMLAFAGQHPEYDEAKWIEIIRKTWQKMSPRAHEFALAGKIRLPEALVPLILKAVG</sequence>
<dbReference type="Proteomes" id="UP001234916">
    <property type="component" value="Chromosome"/>
</dbReference>
<proteinExistence type="predicted"/>
<reference evidence="1" key="1">
    <citation type="journal article" date="2023" name="Nat. Microbiol.">
        <title>Enrichment and characterization of a nitric oxide-reducing microbial community in a continuous bioreactor.</title>
        <authorList>
            <person name="Garrido-Amador P."/>
            <person name="Stortenbeker N."/>
            <person name="Wessels H.J.C.T."/>
            <person name="Speth D.R."/>
            <person name="Garcia-Heredia I."/>
            <person name="Kartal B."/>
        </authorList>
    </citation>
    <scope>NUCLEOTIDE SEQUENCE</scope>
    <source>
        <strain evidence="1">MAG1</strain>
    </source>
</reference>